<dbReference type="SUPFAM" id="SSF63829">
    <property type="entry name" value="Calcium-dependent phosphotriesterase"/>
    <property type="match status" value="1"/>
</dbReference>
<dbReference type="Gene3D" id="2.60.120.200">
    <property type="match status" value="1"/>
</dbReference>
<dbReference type="Pfam" id="PF13385">
    <property type="entry name" value="Laminin_G_3"/>
    <property type="match status" value="1"/>
</dbReference>
<dbReference type="SUPFAM" id="SSF49899">
    <property type="entry name" value="Concanavalin A-like lectins/glucanases"/>
    <property type="match status" value="1"/>
</dbReference>
<dbReference type="GO" id="GO:0016853">
    <property type="term" value="F:isomerase activity"/>
    <property type="evidence" value="ECO:0007669"/>
    <property type="project" value="UniProtKB-KW"/>
</dbReference>
<dbReference type="InterPro" id="IPR036237">
    <property type="entry name" value="Xyl_isomerase-like_sf"/>
</dbReference>
<feature type="signal peptide" evidence="1">
    <location>
        <begin position="1"/>
        <end position="23"/>
    </location>
</feature>
<name>A0A5B9PET8_9BACT</name>
<proteinExistence type="predicted"/>
<protein>
    <submittedName>
        <fullName evidence="3">Xylose isomerase-like TIM barrel</fullName>
    </submittedName>
</protein>
<keyword evidence="1" id="KW-0732">Signal</keyword>
<feature type="domain" description="DUF6797" evidence="2">
    <location>
        <begin position="587"/>
        <end position="670"/>
    </location>
</feature>
<feature type="chain" id="PRO_5022884833" evidence="1">
    <location>
        <begin position="24"/>
        <end position="1272"/>
    </location>
</feature>
<dbReference type="EMBL" id="CP042912">
    <property type="protein sequence ID" value="QEG24928.1"/>
    <property type="molecule type" value="Genomic_DNA"/>
</dbReference>
<keyword evidence="4" id="KW-1185">Reference proteome</keyword>
<dbReference type="InterPro" id="IPR013320">
    <property type="entry name" value="ConA-like_dom_sf"/>
</dbReference>
<organism evidence="3 4">
    <name type="scientific">Mariniblastus fucicola</name>
    <dbReference type="NCBI Taxonomy" id="980251"/>
    <lineage>
        <taxon>Bacteria</taxon>
        <taxon>Pseudomonadati</taxon>
        <taxon>Planctomycetota</taxon>
        <taxon>Planctomycetia</taxon>
        <taxon>Pirellulales</taxon>
        <taxon>Pirellulaceae</taxon>
        <taxon>Mariniblastus</taxon>
    </lineage>
</organism>
<dbReference type="STRING" id="980251.GCA_001642875_05015"/>
<dbReference type="OrthoDB" id="219211at2"/>
<dbReference type="Proteomes" id="UP000322214">
    <property type="component" value="Chromosome"/>
</dbReference>
<evidence type="ECO:0000256" key="1">
    <source>
        <dbReference type="SAM" id="SignalP"/>
    </source>
</evidence>
<dbReference type="SUPFAM" id="SSF51658">
    <property type="entry name" value="Xylose isomerase-like"/>
    <property type="match status" value="1"/>
</dbReference>
<accession>A0A5B9PET8</accession>
<dbReference type="KEGG" id="mff:MFFC18_48510"/>
<keyword evidence="3" id="KW-0413">Isomerase</keyword>
<reference evidence="3 4" key="1">
    <citation type="submission" date="2019-08" db="EMBL/GenBank/DDBJ databases">
        <title>Deep-cultivation of Planctomycetes and their phenomic and genomic characterization uncovers novel biology.</title>
        <authorList>
            <person name="Wiegand S."/>
            <person name="Jogler M."/>
            <person name="Boedeker C."/>
            <person name="Pinto D."/>
            <person name="Vollmers J."/>
            <person name="Rivas-Marin E."/>
            <person name="Kohn T."/>
            <person name="Peeters S.H."/>
            <person name="Heuer A."/>
            <person name="Rast P."/>
            <person name="Oberbeckmann S."/>
            <person name="Bunk B."/>
            <person name="Jeske O."/>
            <person name="Meyerdierks A."/>
            <person name="Storesund J.E."/>
            <person name="Kallscheuer N."/>
            <person name="Luecker S."/>
            <person name="Lage O.M."/>
            <person name="Pohl T."/>
            <person name="Merkel B.J."/>
            <person name="Hornburger P."/>
            <person name="Mueller R.-W."/>
            <person name="Bruemmer F."/>
            <person name="Labrenz M."/>
            <person name="Spormann A.M."/>
            <person name="Op den Camp H."/>
            <person name="Overmann J."/>
            <person name="Amann R."/>
            <person name="Jetten M.S.M."/>
            <person name="Mascher T."/>
            <person name="Medema M.H."/>
            <person name="Devos D.P."/>
            <person name="Kaster A.-K."/>
            <person name="Ovreas L."/>
            <person name="Rohde M."/>
            <person name="Galperin M.Y."/>
            <person name="Jogler C."/>
        </authorList>
    </citation>
    <scope>NUCLEOTIDE SEQUENCE [LARGE SCALE GENOMIC DNA]</scope>
    <source>
        <strain evidence="3 4">FC18</strain>
    </source>
</reference>
<evidence type="ECO:0000259" key="2">
    <source>
        <dbReference type="Pfam" id="PF20601"/>
    </source>
</evidence>
<dbReference type="Pfam" id="PF20601">
    <property type="entry name" value="DUF6797"/>
    <property type="match status" value="1"/>
</dbReference>
<dbReference type="InterPro" id="IPR011042">
    <property type="entry name" value="6-blade_b-propeller_TolB-like"/>
</dbReference>
<sequence precursor="true">MNDMTYSKLLFLTLIFVAMPLHAQTPENFKRENLVAWCIVPFDAKKRDAHDRASMLKELGLRRSAYDWRQEHVPFFEDEIEQYKAFGIEYFAFWGQHDQTSALFEKHRLQPQLWQMIPDVGTGEPEELPAIAVEKLMPVVEKAASQGCRLGLYNHGGWGGEPENMVAVCKLLHAAGHTHVGIVYNMHHGHGHIADFAESLEIMQPYLHCLNINGMVDLNSPTYRGKSVSHKILPVGAGDHETEMIQTIIVSGYNGPIGILGHVAERDVAEVLKENIEGLEWILGGGEKPKWLQEREQSEAEMETEVKADQPLVEIEADNNAFDARTGFLSIEAPQQFNQGNFQIECRAKFLDRSNFNILLAKNPKSSFNHWEFYSYAATGNLSFYAPGVIPSEIKSEFSVADGKWHDLAVKFELDSDTGTGTVTLLVDDDEVRTQNVDLRKEKKSSEGPLTIGGLASRQFGCNGLIDFARISSLAEHETDSKRLDAAWTFDGVSESDQIGDESPSQRKTSFVPTHLDSDYLSKWTPKHRKDSRFPYENETDADWVDDRFSRMDTGPFFCQSIRVPGRGVVPKAIAVKAQGNDGAHLILDSETLNIKAAWSGEFVALPPTRFGILQTPSVAGALELTGPKNATWMNAGDWTPVDSLHLSAITLQGHKTGFSYDVAGESLTEYPSAKMLGDVCVVTRKFPNPSSKKSFAVPLFEVSGNMENVDVVAGSDAESEINETTHVFKDNKTAFVLRTNSGWKNRDGQVWLTLSGDENRQSNFAAVRYAKMPLDKLPDFLKAFGGMPDVALESNERIGTEDFAQKRWGDPIATEGIRSDADKPFVIDTITVPYQNQFNALMFTSGLDFLPDGRAAVCTVHGDVWLVSGIDDDLKNISWQRFATGLYQPLGLKIIDSDEPSKPASIFVLCRDRILELRDLNTDGEADVYANYCDELKITGQNHGYAMSLESDPEGNFYFIKSGSTPPHGGSMLKVDHETRKLSVFATGYRHANGLGVSPTGMVTSADNEGNWVPSTRIDAVQEGGFYGHMPTHWQTPPPTTYDLPMMWMPRSMDNSAGGQAWINGGDQWGRLDGAMIHFSFGRCSANVVMPQKTEDGTYQAAAYKLDLPNFLSGAMRGRFRAKDQCMYVCGLDGWQTAAIRDGCLQRIRATGIKFCLPVGFNVDGNEIEIAFSQPLDPKSANEVDKWKVDQWNYRWTADYGSEHYSVSDPDRIGHDPVVVQSVKLNEDKTKVSLLIENLKPVMQMNIRGEFKSATGEPLTVNLFNTINRMN</sequence>
<gene>
    <name evidence="3" type="ORF">MFFC18_48510</name>
</gene>
<dbReference type="AlphaFoldDB" id="A0A5B9PET8"/>
<dbReference type="Gene3D" id="3.20.20.150">
    <property type="entry name" value="Divalent-metal-dependent TIM barrel enzymes"/>
    <property type="match status" value="1"/>
</dbReference>
<dbReference type="PANTHER" id="PTHR33546">
    <property type="entry name" value="LARGE, MULTIFUNCTIONAL SECRETED PROTEIN-RELATED"/>
    <property type="match status" value="1"/>
</dbReference>
<evidence type="ECO:0000313" key="3">
    <source>
        <dbReference type="EMBL" id="QEG24928.1"/>
    </source>
</evidence>
<dbReference type="PANTHER" id="PTHR33546:SF1">
    <property type="entry name" value="LARGE, MULTIFUNCTIONAL SECRETED PROTEIN"/>
    <property type="match status" value="1"/>
</dbReference>
<dbReference type="InterPro" id="IPR046476">
    <property type="entry name" value="DUF6797"/>
</dbReference>
<dbReference type="RefSeq" id="WP_075082799.1">
    <property type="nucleotide sequence ID" value="NZ_CP042912.1"/>
</dbReference>
<evidence type="ECO:0000313" key="4">
    <source>
        <dbReference type="Proteomes" id="UP000322214"/>
    </source>
</evidence>
<dbReference type="Gene3D" id="2.120.10.30">
    <property type="entry name" value="TolB, C-terminal domain"/>
    <property type="match status" value="1"/>
</dbReference>